<dbReference type="InterPro" id="IPR000073">
    <property type="entry name" value="AB_hydrolase_1"/>
</dbReference>
<evidence type="ECO:0000259" key="1">
    <source>
        <dbReference type="Pfam" id="PF12697"/>
    </source>
</evidence>
<dbReference type="OrthoDB" id="408373at2759"/>
<proteinExistence type="predicted"/>
<dbReference type="InterPro" id="IPR029058">
    <property type="entry name" value="AB_hydrolase_fold"/>
</dbReference>
<dbReference type="SUPFAM" id="SSF53474">
    <property type="entry name" value="alpha/beta-Hydrolases"/>
    <property type="match status" value="1"/>
</dbReference>
<dbReference type="GO" id="GO:0009694">
    <property type="term" value="P:jasmonic acid metabolic process"/>
    <property type="evidence" value="ECO:0007669"/>
    <property type="project" value="TreeGrafter"/>
</dbReference>
<dbReference type="FunFam" id="3.40.50.1820:FF:000051">
    <property type="entry name" value="(S)-hydroxynitrile lyase"/>
    <property type="match status" value="1"/>
</dbReference>
<dbReference type="Gene3D" id="3.40.50.1820">
    <property type="entry name" value="alpha/beta hydrolase"/>
    <property type="match status" value="1"/>
</dbReference>
<protein>
    <submittedName>
        <fullName evidence="3">Methylesterase 10</fullName>
    </submittedName>
</protein>
<organism evidence="2 3">
    <name type="scientific">Punica granatum</name>
    <name type="common">Pomegranate</name>
    <dbReference type="NCBI Taxonomy" id="22663"/>
    <lineage>
        <taxon>Eukaryota</taxon>
        <taxon>Viridiplantae</taxon>
        <taxon>Streptophyta</taxon>
        <taxon>Embryophyta</taxon>
        <taxon>Tracheophyta</taxon>
        <taxon>Spermatophyta</taxon>
        <taxon>Magnoliopsida</taxon>
        <taxon>eudicotyledons</taxon>
        <taxon>Gunneridae</taxon>
        <taxon>Pentapetalae</taxon>
        <taxon>rosids</taxon>
        <taxon>malvids</taxon>
        <taxon>Myrtales</taxon>
        <taxon>Lythraceae</taxon>
        <taxon>Punica</taxon>
    </lineage>
</organism>
<name>A0A6P8D430_PUNGR</name>
<gene>
    <name evidence="3" type="primary">LOC116201297</name>
</gene>
<sequence>MNSNKHIVLVHGACHGAWCWYRLVNHLRSSSAGSRVTALDLGGCGTDPRQLDEVRSVSEYVQPLMDLLKSLPGDEKVVLVGHSYGGLPIALAMERFPEKVSVAVFLSAYMPSCSSPPGLVIQEYFTRNSASSFLDSKFDLDDGMQNPPTSAIFGPGYMTKKLYAGCPPEDLELAKMLIRPTRLFTEEMMAYGLTEERYGSVKRVFVMCEEDEVIFVDFQRFMIQNSPPDEVKTMKGAHHMVMLSKPRELCRCLGEIAAKYR</sequence>
<dbReference type="Pfam" id="PF12697">
    <property type="entry name" value="Abhydrolase_6"/>
    <property type="match status" value="1"/>
</dbReference>
<reference evidence="2" key="1">
    <citation type="journal article" date="2020" name="Plant Biotechnol. J.">
        <title>The pomegranate (Punica granatum L.) draft genome dissects genetic divergence between soft- and hard-seeded cultivars.</title>
        <authorList>
            <person name="Luo X."/>
            <person name="Li H."/>
            <person name="Wu Z."/>
            <person name="Yao W."/>
            <person name="Zhao P."/>
            <person name="Cao D."/>
            <person name="Yu H."/>
            <person name="Li K."/>
            <person name="Poudel K."/>
            <person name="Zhao D."/>
            <person name="Zhang F."/>
            <person name="Xia X."/>
            <person name="Chen L."/>
            <person name="Wang Q."/>
            <person name="Jing D."/>
            <person name="Cao S."/>
        </authorList>
    </citation>
    <scope>NUCLEOTIDE SEQUENCE [LARGE SCALE GENOMIC DNA]</scope>
    <source>
        <strain evidence="2">cv. Tunisia</strain>
    </source>
</reference>
<dbReference type="AlphaFoldDB" id="A0A6P8D430"/>
<dbReference type="PANTHER" id="PTHR10992:SF943">
    <property type="entry name" value="METHYLESTERASE 10"/>
    <property type="match status" value="1"/>
</dbReference>
<dbReference type="GO" id="GO:0009696">
    <property type="term" value="P:salicylic acid metabolic process"/>
    <property type="evidence" value="ECO:0007669"/>
    <property type="project" value="TreeGrafter"/>
</dbReference>
<dbReference type="InterPro" id="IPR045889">
    <property type="entry name" value="MES/HNL"/>
</dbReference>
<dbReference type="PANTHER" id="PTHR10992">
    <property type="entry name" value="METHYLESTERASE FAMILY MEMBER"/>
    <property type="match status" value="1"/>
</dbReference>
<feature type="domain" description="AB hydrolase-1" evidence="1">
    <location>
        <begin position="7"/>
        <end position="249"/>
    </location>
</feature>
<dbReference type="GO" id="GO:0080031">
    <property type="term" value="F:methyl salicylate esterase activity"/>
    <property type="evidence" value="ECO:0007669"/>
    <property type="project" value="TreeGrafter"/>
</dbReference>
<dbReference type="GeneID" id="116201297"/>
<accession>A0A6P8D430</accession>
<dbReference type="GO" id="GO:0080032">
    <property type="term" value="F:methyl jasmonate esterase activity"/>
    <property type="evidence" value="ECO:0007669"/>
    <property type="project" value="TreeGrafter"/>
</dbReference>
<reference evidence="3" key="2">
    <citation type="submission" date="2025-08" db="UniProtKB">
        <authorList>
            <consortium name="RefSeq"/>
        </authorList>
    </citation>
    <scope>IDENTIFICATION</scope>
    <source>
        <tissue evidence="3">Leaf</tissue>
    </source>
</reference>
<dbReference type="RefSeq" id="XP_031388341.1">
    <property type="nucleotide sequence ID" value="XM_031532481.1"/>
</dbReference>
<evidence type="ECO:0000313" key="3">
    <source>
        <dbReference type="RefSeq" id="XP_031388341.1"/>
    </source>
</evidence>
<dbReference type="Proteomes" id="UP000515151">
    <property type="component" value="Chromosome 3"/>
</dbReference>
<evidence type="ECO:0000313" key="2">
    <source>
        <dbReference type="Proteomes" id="UP000515151"/>
    </source>
</evidence>
<dbReference type="GO" id="GO:0080030">
    <property type="term" value="F:methyl indole-3-acetate esterase activity"/>
    <property type="evidence" value="ECO:0007669"/>
    <property type="project" value="TreeGrafter"/>
</dbReference>
<keyword evidence="2" id="KW-1185">Reference proteome</keyword>